<comment type="similarity">
    <text evidence="2 7">Belongs to the FliP/MopC/SpaP family.</text>
</comment>
<keyword evidence="9" id="KW-1185">Reference proteome</keyword>
<name>A0A1C3ER09_9GAMM</name>
<dbReference type="NCBIfam" id="TIGR01102">
    <property type="entry name" value="yscR"/>
    <property type="match status" value="1"/>
</dbReference>
<dbReference type="GO" id="GO:0005886">
    <property type="term" value="C:plasma membrane"/>
    <property type="evidence" value="ECO:0007669"/>
    <property type="project" value="UniProtKB-SubCell"/>
</dbReference>
<feature type="transmembrane region" description="Helical" evidence="7">
    <location>
        <begin position="163"/>
        <end position="181"/>
    </location>
</feature>
<feature type="transmembrane region" description="Helical" evidence="7">
    <location>
        <begin position="187"/>
        <end position="208"/>
    </location>
</feature>
<evidence type="ECO:0000313" key="9">
    <source>
        <dbReference type="Proteomes" id="UP000094936"/>
    </source>
</evidence>
<dbReference type="PANTHER" id="PTHR30587:SF2">
    <property type="entry name" value="SURFACE PRESENTATION OF ANTIGENS PROTEIN SPAP"/>
    <property type="match status" value="1"/>
</dbReference>
<evidence type="ECO:0000256" key="3">
    <source>
        <dbReference type="ARBA" id="ARBA00022475"/>
    </source>
</evidence>
<organism evidence="8 9">
    <name type="scientific">Veronia pacifica</name>
    <dbReference type="NCBI Taxonomy" id="1080227"/>
    <lineage>
        <taxon>Bacteria</taxon>
        <taxon>Pseudomonadati</taxon>
        <taxon>Pseudomonadota</taxon>
        <taxon>Gammaproteobacteria</taxon>
        <taxon>Vibrionales</taxon>
        <taxon>Vibrionaceae</taxon>
        <taxon>Veronia</taxon>
    </lineage>
</organism>
<keyword evidence="3 7" id="KW-1003">Cell membrane</keyword>
<dbReference type="Pfam" id="PF00813">
    <property type="entry name" value="FliP"/>
    <property type="match status" value="1"/>
</dbReference>
<dbReference type="NCBIfam" id="NF009438">
    <property type="entry name" value="PRK12797.1"/>
    <property type="match status" value="1"/>
</dbReference>
<dbReference type="PRINTS" id="PR01302">
    <property type="entry name" value="TYPE3IMPPROT"/>
</dbReference>
<dbReference type="OrthoDB" id="9805111at2"/>
<comment type="caution">
    <text evidence="8">The sequence shown here is derived from an EMBL/GenBank/DDBJ whole genome shotgun (WGS) entry which is preliminary data.</text>
</comment>
<protein>
    <submittedName>
        <fullName evidence="8">EscR/YscR/HrcR family type III secretion system export apparatus protein</fullName>
    </submittedName>
</protein>
<evidence type="ECO:0000256" key="1">
    <source>
        <dbReference type="ARBA" id="ARBA00004651"/>
    </source>
</evidence>
<sequence>MFEQSIQPFTLIFVLAGLSVLPLIFVVSTAFLKISMVLMILRNALGIQQMPPNIAVYSIALISTLFVMTPVIEKMDKKFTELETPINSMDSKEELSNKATIVLQPLKEFIDDNSSPEIREHFRDIASQLWKREVTVEESKNHLLIILPTFTISELEKAFKIGFLIYVPFVVIDLLISNILLALGMQMVAPIMIATPVKILLFVLIDGWTKVLDGLMLSYL</sequence>
<feature type="transmembrane region" description="Helical" evidence="7">
    <location>
        <begin position="12"/>
        <end position="34"/>
    </location>
</feature>
<dbReference type="AlphaFoldDB" id="A0A1C3ER09"/>
<feature type="transmembrane region" description="Helical" evidence="7">
    <location>
        <begin position="54"/>
        <end position="72"/>
    </location>
</feature>
<evidence type="ECO:0000256" key="5">
    <source>
        <dbReference type="ARBA" id="ARBA00022989"/>
    </source>
</evidence>
<proteinExistence type="inferred from homology"/>
<keyword evidence="4 7" id="KW-0812">Transmembrane</keyword>
<dbReference type="PROSITE" id="PS01061">
    <property type="entry name" value="FLIP_2"/>
    <property type="match status" value="1"/>
</dbReference>
<dbReference type="GO" id="GO:0009306">
    <property type="term" value="P:protein secretion"/>
    <property type="evidence" value="ECO:0007669"/>
    <property type="project" value="UniProtKB-UniRule"/>
</dbReference>
<evidence type="ECO:0000256" key="4">
    <source>
        <dbReference type="ARBA" id="ARBA00022692"/>
    </source>
</evidence>
<accession>A0A1C3ER09</accession>
<evidence type="ECO:0000256" key="7">
    <source>
        <dbReference type="RuleBase" id="RU362070"/>
    </source>
</evidence>
<keyword evidence="5 7" id="KW-1133">Transmembrane helix</keyword>
<reference evidence="8 9" key="1">
    <citation type="submission" date="2016-05" db="EMBL/GenBank/DDBJ databases">
        <title>Genomic Taxonomy of the Vibrionaceae.</title>
        <authorList>
            <person name="Gomez-Gil B."/>
            <person name="Enciso-Ibarra J."/>
        </authorList>
    </citation>
    <scope>NUCLEOTIDE SEQUENCE [LARGE SCALE GENOMIC DNA]</scope>
    <source>
        <strain evidence="8 9">CAIM 1920</strain>
    </source>
</reference>
<dbReference type="InterPro" id="IPR005838">
    <property type="entry name" value="T3SS_IM_P"/>
</dbReference>
<dbReference type="STRING" id="1080227.A8L45_03390"/>
<dbReference type="RefSeq" id="WP_068899214.1">
    <property type="nucleotide sequence ID" value="NZ_JBHUIF010000020.1"/>
</dbReference>
<evidence type="ECO:0000256" key="6">
    <source>
        <dbReference type="ARBA" id="ARBA00023136"/>
    </source>
</evidence>
<comment type="subcellular location">
    <subcellularLocation>
        <location evidence="1">Cell membrane</location>
        <topology evidence="1">Multi-pass membrane protein</topology>
    </subcellularLocation>
</comment>
<gene>
    <name evidence="8" type="ORF">A8L45_03390</name>
</gene>
<evidence type="ECO:0000313" key="8">
    <source>
        <dbReference type="EMBL" id="ODA35671.1"/>
    </source>
</evidence>
<evidence type="ECO:0000256" key="2">
    <source>
        <dbReference type="ARBA" id="ARBA00006257"/>
    </source>
</evidence>
<dbReference type="PANTHER" id="PTHR30587">
    <property type="entry name" value="FLAGELLAR BIOSYNTHETIC PROTEIN FLIP"/>
    <property type="match status" value="1"/>
</dbReference>
<dbReference type="InterPro" id="IPR005773">
    <property type="entry name" value="T3SS_YscR-like"/>
</dbReference>
<keyword evidence="6 7" id="KW-0472">Membrane</keyword>
<dbReference type="Proteomes" id="UP000094936">
    <property type="component" value="Unassembled WGS sequence"/>
</dbReference>
<dbReference type="EMBL" id="LYBM01000003">
    <property type="protein sequence ID" value="ODA35671.1"/>
    <property type="molecule type" value="Genomic_DNA"/>
</dbReference>